<dbReference type="Pfam" id="PF00144">
    <property type="entry name" value="Beta-lactamase"/>
    <property type="match status" value="1"/>
</dbReference>
<accession>A0ABS3YAI3</accession>
<reference evidence="7" key="1">
    <citation type="submission" date="2021-03" db="EMBL/GenBank/DDBJ databases">
        <title>Assistant Professor.</title>
        <authorList>
            <person name="Huq M.A."/>
        </authorList>
    </citation>
    <scope>NUCLEOTIDE SEQUENCE [LARGE SCALE GENOMIC DNA]</scope>
    <source>
        <strain evidence="7">MAH-28</strain>
    </source>
</reference>
<evidence type="ECO:0000313" key="6">
    <source>
        <dbReference type="EMBL" id="MBO9151646.1"/>
    </source>
</evidence>
<dbReference type="GO" id="GO:0016787">
    <property type="term" value="F:hydrolase activity"/>
    <property type="evidence" value="ECO:0007669"/>
    <property type="project" value="UniProtKB-KW"/>
</dbReference>
<evidence type="ECO:0000256" key="4">
    <source>
        <dbReference type="SAM" id="SignalP"/>
    </source>
</evidence>
<dbReference type="InterPro" id="IPR012338">
    <property type="entry name" value="Beta-lactam/transpept-like"/>
</dbReference>
<evidence type="ECO:0000256" key="2">
    <source>
        <dbReference type="ARBA" id="ARBA00022803"/>
    </source>
</evidence>
<dbReference type="Pfam" id="PF07719">
    <property type="entry name" value="TPR_2"/>
    <property type="match status" value="1"/>
</dbReference>
<evidence type="ECO:0000259" key="5">
    <source>
        <dbReference type="Pfam" id="PF00144"/>
    </source>
</evidence>
<dbReference type="InterPro" id="IPR013105">
    <property type="entry name" value="TPR_2"/>
</dbReference>
<dbReference type="InterPro" id="IPR001466">
    <property type="entry name" value="Beta-lactam-related"/>
</dbReference>
<protein>
    <submittedName>
        <fullName evidence="6">Serine hydrolase</fullName>
    </submittedName>
</protein>
<comment type="caution">
    <text evidence="6">The sequence shown here is derived from an EMBL/GenBank/DDBJ whole genome shotgun (WGS) entry which is preliminary data.</text>
</comment>
<dbReference type="PANTHER" id="PTHR43283">
    <property type="entry name" value="BETA-LACTAMASE-RELATED"/>
    <property type="match status" value="1"/>
</dbReference>
<dbReference type="RefSeq" id="WP_209144045.1">
    <property type="nucleotide sequence ID" value="NZ_JAGHKP010000001.1"/>
</dbReference>
<sequence>MKRTFSFFCLLLSFCGLQAQDAAVSRLENDVPALMKGANIPGMAVALIRDGKLIWTHSFGVSHSGTGQPVTPSTIFEAASLSKVVAAYAVLKLADEGKLNLDAPLVQYLGNNYGVENDERVKRITARMVLSHCTGFPNWRPDGGKLVIQFSPGEKFQYSGEGFVMLSKALEMITGTEFNAYVKRSVFEPLGMTSSSFTKETMFDSLQAFRHNLLGQPSGRWGGYGVNAAASLRTTIGDYAAFLVALLNGKGLRPATLQAMFSPQIGVGEKAPQVAWGLGVGLENTPSGKYAWHWGDQGDSKCYFTADLEKKNAILYFTNSHNGLAIITEMLGDGIGGQHPAVAWLDYERYDPAAPALYADIRTRGAATALQTYRTSGKRLSESHINTIGYLLLRDKKLDDAIAVFEQNTVDFPQSGNVWDSLAEAFMLNGNKPRAIEYYQKSLTLDPKNSNAVAQLKTLQGK</sequence>
<feature type="chain" id="PRO_5045167075" evidence="4">
    <location>
        <begin position="20"/>
        <end position="462"/>
    </location>
</feature>
<feature type="domain" description="Beta-lactamase-related" evidence="5">
    <location>
        <begin position="29"/>
        <end position="322"/>
    </location>
</feature>
<dbReference type="PANTHER" id="PTHR43283:SF18">
    <property type="match status" value="1"/>
</dbReference>
<dbReference type="SUPFAM" id="SSF48452">
    <property type="entry name" value="TPR-like"/>
    <property type="match status" value="1"/>
</dbReference>
<evidence type="ECO:0000313" key="7">
    <source>
        <dbReference type="Proteomes" id="UP000679126"/>
    </source>
</evidence>
<dbReference type="Proteomes" id="UP000679126">
    <property type="component" value="Unassembled WGS sequence"/>
</dbReference>
<keyword evidence="2 3" id="KW-0802">TPR repeat</keyword>
<dbReference type="SMART" id="SM00028">
    <property type="entry name" value="TPR"/>
    <property type="match status" value="1"/>
</dbReference>
<keyword evidence="4" id="KW-0732">Signal</keyword>
<dbReference type="InterPro" id="IPR019734">
    <property type="entry name" value="TPR_rpt"/>
</dbReference>
<evidence type="ECO:0000256" key="1">
    <source>
        <dbReference type="ARBA" id="ARBA00022737"/>
    </source>
</evidence>
<keyword evidence="1" id="KW-0677">Repeat</keyword>
<keyword evidence="6" id="KW-0378">Hydrolase</keyword>
<dbReference type="InterPro" id="IPR050789">
    <property type="entry name" value="Diverse_Enzym_Activities"/>
</dbReference>
<dbReference type="SUPFAM" id="SSF56601">
    <property type="entry name" value="beta-lactamase/transpeptidase-like"/>
    <property type="match status" value="1"/>
</dbReference>
<proteinExistence type="predicted"/>
<dbReference type="InterPro" id="IPR011990">
    <property type="entry name" value="TPR-like_helical_dom_sf"/>
</dbReference>
<dbReference type="Gene3D" id="3.40.710.10">
    <property type="entry name" value="DD-peptidase/beta-lactamase superfamily"/>
    <property type="match status" value="1"/>
</dbReference>
<gene>
    <name evidence="6" type="ORF">J7I43_05470</name>
</gene>
<dbReference type="PROSITE" id="PS50005">
    <property type="entry name" value="TPR"/>
    <property type="match status" value="1"/>
</dbReference>
<dbReference type="Gene3D" id="1.25.40.10">
    <property type="entry name" value="Tetratricopeptide repeat domain"/>
    <property type="match status" value="1"/>
</dbReference>
<organism evidence="6 7">
    <name type="scientific">Chitinophaga chungangae</name>
    <dbReference type="NCBI Taxonomy" id="2821488"/>
    <lineage>
        <taxon>Bacteria</taxon>
        <taxon>Pseudomonadati</taxon>
        <taxon>Bacteroidota</taxon>
        <taxon>Chitinophagia</taxon>
        <taxon>Chitinophagales</taxon>
        <taxon>Chitinophagaceae</taxon>
        <taxon>Chitinophaga</taxon>
    </lineage>
</organism>
<keyword evidence="7" id="KW-1185">Reference proteome</keyword>
<name>A0ABS3YAI3_9BACT</name>
<evidence type="ECO:0000256" key="3">
    <source>
        <dbReference type="PROSITE-ProRule" id="PRU00339"/>
    </source>
</evidence>
<dbReference type="EMBL" id="JAGHKP010000001">
    <property type="protein sequence ID" value="MBO9151646.1"/>
    <property type="molecule type" value="Genomic_DNA"/>
</dbReference>
<feature type="signal peptide" evidence="4">
    <location>
        <begin position="1"/>
        <end position="19"/>
    </location>
</feature>
<feature type="repeat" description="TPR" evidence="3">
    <location>
        <begin position="416"/>
        <end position="449"/>
    </location>
</feature>